<sequence length="224" mass="23092">MPNPTKIVNQSIVLANLPVNPTDAANKQYVDDIYNAAIANAGNPGIIGYFATSSAPTGWIKANGAVLPIASYQALFNVLPKQGNGNTIWWQAGDGPLNFRLPDLRGVFPRGWDDGRGVDSGRGFGTDQASMLAAHTHPNAVSATTSIGVTPNNGTYRQVFASVTRTGGDAINGLAAGSSFADGTSSSVTRANLAAATSVSINNAVTGGTETRPVNLSLLACIKF</sequence>
<dbReference type="SUPFAM" id="SSF88874">
    <property type="entry name" value="Receptor-binding domain of short tail fibre protein gp12"/>
    <property type="match status" value="1"/>
</dbReference>
<name>A0A6J7X649_9CAUD</name>
<dbReference type="Pfam" id="PF07484">
    <property type="entry name" value="Collar"/>
    <property type="match status" value="1"/>
</dbReference>
<organism evidence="2">
    <name type="scientific">uncultured Caudovirales phage</name>
    <dbReference type="NCBI Taxonomy" id="2100421"/>
    <lineage>
        <taxon>Viruses</taxon>
        <taxon>Duplodnaviria</taxon>
        <taxon>Heunggongvirae</taxon>
        <taxon>Uroviricota</taxon>
        <taxon>Caudoviricetes</taxon>
        <taxon>Peduoviridae</taxon>
        <taxon>Maltschvirus</taxon>
        <taxon>Maltschvirus maltsch</taxon>
    </lineage>
</organism>
<gene>
    <name evidence="2" type="ORF">UFOVP760_244</name>
</gene>
<proteinExistence type="predicted"/>
<dbReference type="InterPro" id="IPR011083">
    <property type="entry name" value="Phage_tail_collar_dom"/>
</dbReference>
<accession>A0A6J7X649</accession>
<feature type="domain" description="Phage tail collar" evidence="1">
    <location>
        <begin position="45"/>
        <end position="109"/>
    </location>
</feature>
<dbReference type="InterPro" id="IPR037053">
    <property type="entry name" value="Phage_tail_collar_dom_sf"/>
</dbReference>
<protein>
    <submittedName>
        <fullName evidence="2">MdpB Microcystin-dependent protein</fullName>
    </submittedName>
</protein>
<dbReference type="EMBL" id="LR798360">
    <property type="protein sequence ID" value="CAB5226470.1"/>
    <property type="molecule type" value="Genomic_DNA"/>
</dbReference>
<evidence type="ECO:0000259" key="1">
    <source>
        <dbReference type="Pfam" id="PF07484"/>
    </source>
</evidence>
<reference evidence="2" key="1">
    <citation type="submission" date="2020-05" db="EMBL/GenBank/DDBJ databases">
        <authorList>
            <person name="Chiriac C."/>
            <person name="Salcher M."/>
            <person name="Ghai R."/>
            <person name="Kavagutti S V."/>
        </authorList>
    </citation>
    <scope>NUCLEOTIDE SEQUENCE</scope>
</reference>
<evidence type="ECO:0000313" key="2">
    <source>
        <dbReference type="EMBL" id="CAB5226470.1"/>
    </source>
</evidence>
<dbReference type="Gene3D" id="3.90.1340.10">
    <property type="entry name" value="Phage tail collar domain"/>
    <property type="match status" value="1"/>
</dbReference>